<proteinExistence type="predicted"/>
<feature type="compositionally biased region" description="Basic and acidic residues" evidence="1">
    <location>
        <begin position="169"/>
        <end position="228"/>
    </location>
</feature>
<comment type="caution">
    <text evidence="2">The sequence shown here is derived from an EMBL/GenBank/DDBJ whole genome shotgun (WGS) entry which is preliminary data.</text>
</comment>
<organism evidence="2 3">
    <name type="scientific">Lyophyllum shimeji</name>
    <name type="common">Hon-shimeji</name>
    <name type="synonym">Tricholoma shimeji</name>
    <dbReference type="NCBI Taxonomy" id="47721"/>
    <lineage>
        <taxon>Eukaryota</taxon>
        <taxon>Fungi</taxon>
        <taxon>Dikarya</taxon>
        <taxon>Basidiomycota</taxon>
        <taxon>Agaricomycotina</taxon>
        <taxon>Agaricomycetes</taxon>
        <taxon>Agaricomycetidae</taxon>
        <taxon>Agaricales</taxon>
        <taxon>Tricholomatineae</taxon>
        <taxon>Lyophyllaceae</taxon>
        <taxon>Lyophyllum</taxon>
    </lineage>
</organism>
<name>A0A9P3PJ72_LYOSH</name>
<sequence>MAQAESSGDSAQHQTADRQRREPDGMDVDEAQPEPRNARPRAPTPPERVPRGESTPRPGPSTRPGAQTSPQRAPRADTAPRAGPSRIDRRPSSTARRITRNERPDLQEDLTRQLEAAGIHREFCDFLDAGTAQLVLTQLLDHNESMRAELNRMKARELVMIEQLNYRREPEPRRDDRRYEPEQRPREYRRIDDDTRRDDRRRDRRTNEEPRRNERRMDRESSRERDICPVRPLPVRSVDPSGSSSATSSHSEPLDQAAARRARRVRNPDRSGNRAEVVTYQFPPAAPAPPATMPQPPSPTLPSFDDDSDMGESSDDSSKKKKKKKNSAGQAQHRANQARHEENMRPGRIPDEIGVVLINGRHEWDNRVTTGCRY</sequence>
<gene>
    <name evidence="2" type="ORF">LshimejAT787_0402430</name>
</gene>
<feature type="region of interest" description="Disordered" evidence="1">
    <location>
        <begin position="1"/>
        <end position="107"/>
    </location>
</feature>
<feature type="compositionally biased region" description="Basic and acidic residues" evidence="1">
    <location>
        <begin position="338"/>
        <end position="348"/>
    </location>
</feature>
<feature type="compositionally biased region" description="Basic and acidic residues" evidence="1">
    <location>
        <begin position="15"/>
        <end position="24"/>
    </location>
</feature>
<evidence type="ECO:0000313" key="3">
    <source>
        <dbReference type="Proteomes" id="UP001063166"/>
    </source>
</evidence>
<feature type="compositionally biased region" description="Acidic residues" evidence="1">
    <location>
        <begin position="304"/>
        <end position="315"/>
    </location>
</feature>
<evidence type="ECO:0000313" key="2">
    <source>
        <dbReference type="EMBL" id="GLB37192.1"/>
    </source>
</evidence>
<dbReference type="AlphaFoldDB" id="A0A9P3PJ72"/>
<dbReference type="Proteomes" id="UP001063166">
    <property type="component" value="Unassembled WGS sequence"/>
</dbReference>
<keyword evidence="3" id="KW-1185">Reference proteome</keyword>
<protein>
    <submittedName>
        <fullName evidence="2">Uncharacterized protein</fullName>
    </submittedName>
</protein>
<reference evidence="2" key="1">
    <citation type="submission" date="2022-07" db="EMBL/GenBank/DDBJ databases">
        <title>The genome of Lyophyllum shimeji provides insight into the initial evolution of ectomycorrhizal fungal genome.</title>
        <authorList>
            <person name="Kobayashi Y."/>
            <person name="Shibata T."/>
            <person name="Hirakawa H."/>
            <person name="Shigenobu S."/>
            <person name="Nishiyama T."/>
            <person name="Yamada A."/>
            <person name="Hasebe M."/>
            <person name="Kawaguchi M."/>
        </authorList>
    </citation>
    <scope>NUCLEOTIDE SEQUENCE</scope>
    <source>
        <strain evidence="2">AT787</strain>
    </source>
</reference>
<accession>A0A9P3PJ72</accession>
<evidence type="ECO:0000256" key="1">
    <source>
        <dbReference type="SAM" id="MobiDB-lite"/>
    </source>
</evidence>
<feature type="compositionally biased region" description="Polar residues" evidence="1">
    <location>
        <begin position="1"/>
        <end position="14"/>
    </location>
</feature>
<feature type="compositionally biased region" description="Low complexity" evidence="1">
    <location>
        <begin position="237"/>
        <end position="251"/>
    </location>
</feature>
<feature type="compositionally biased region" description="Pro residues" evidence="1">
    <location>
        <begin position="284"/>
        <end position="300"/>
    </location>
</feature>
<feature type="region of interest" description="Disordered" evidence="1">
    <location>
        <begin position="169"/>
        <end position="348"/>
    </location>
</feature>
<dbReference type="EMBL" id="BRPK01000004">
    <property type="protein sequence ID" value="GLB37192.1"/>
    <property type="molecule type" value="Genomic_DNA"/>
</dbReference>